<reference evidence="2" key="1">
    <citation type="submission" date="2022-11" db="EMBL/GenBank/DDBJ databases">
        <title>Nonomuraea corallina sp. nov., a new species of the genus Nonomuraea isolated from sea side sediment in Thai sea.</title>
        <authorList>
            <person name="Ngamcharungchit C."/>
            <person name="Matsumoto A."/>
            <person name="Suriyachadkun C."/>
            <person name="Panbangred W."/>
            <person name="Inahashi Y."/>
            <person name="Intra B."/>
        </authorList>
    </citation>
    <scope>NUCLEOTIDE SEQUENCE</scope>
    <source>
        <strain evidence="2">MCN248</strain>
    </source>
</reference>
<dbReference type="EMBL" id="JAPNNL010000023">
    <property type="protein sequence ID" value="MDA0633520.1"/>
    <property type="molecule type" value="Genomic_DNA"/>
</dbReference>
<gene>
    <name evidence="2" type="ORF">OUY22_08830</name>
</gene>
<proteinExistence type="predicted"/>
<evidence type="ECO:0000256" key="1">
    <source>
        <dbReference type="SAM" id="MobiDB-lite"/>
    </source>
</evidence>
<evidence type="ECO:0000313" key="3">
    <source>
        <dbReference type="Proteomes" id="UP001144036"/>
    </source>
</evidence>
<accession>A0ABT4S8M2</accession>
<sequence>MTEYPAGTSPQPPRVQQEGTFQQGKEAAREVAATAREQTGVVAGEAREQTRQAVEQIREQARAQARHQSERAAQGIRQWADELAAMNDGAKPDSQVAGVVRQVADGGRRAADYLEQHGLAGVVSEVQDFARRKPAVFLAGALAAGFLVGRIAKATSGPQQDERRSPEPAPNAFTGGTYPAGPTPYAEPGSTTYTETGSAPYAAPGSAPYTEPGAPGTGPYGEPDLEGSGDPTRPVPPPGTATPPPGRAGDLP</sequence>
<organism evidence="2 3">
    <name type="scientific">Nonomuraea corallina</name>
    <dbReference type="NCBI Taxonomy" id="2989783"/>
    <lineage>
        <taxon>Bacteria</taxon>
        <taxon>Bacillati</taxon>
        <taxon>Actinomycetota</taxon>
        <taxon>Actinomycetes</taxon>
        <taxon>Streptosporangiales</taxon>
        <taxon>Streptosporangiaceae</taxon>
        <taxon>Nonomuraea</taxon>
    </lineage>
</organism>
<feature type="compositionally biased region" description="Pro residues" evidence="1">
    <location>
        <begin position="233"/>
        <end position="246"/>
    </location>
</feature>
<feature type="region of interest" description="Disordered" evidence="1">
    <location>
        <begin position="1"/>
        <end position="47"/>
    </location>
</feature>
<dbReference type="RefSeq" id="WP_270154332.1">
    <property type="nucleotide sequence ID" value="NZ_JAPNNL010000023.1"/>
</dbReference>
<keyword evidence="3" id="KW-1185">Reference proteome</keyword>
<dbReference type="Proteomes" id="UP001144036">
    <property type="component" value="Unassembled WGS sequence"/>
</dbReference>
<evidence type="ECO:0008006" key="4">
    <source>
        <dbReference type="Google" id="ProtNLM"/>
    </source>
</evidence>
<feature type="region of interest" description="Disordered" evidence="1">
    <location>
        <begin position="154"/>
        <end position="252"/>
    </location>
</feature>
<comment type="caution">
    <text evidence="2">The sequence shown here is derived from an EMBL/GenBank/DDBJ whole genome shotgun (WGS) entry which is preliminary data.</text>
</comment>
<feature type="compositionally biased region" description="Low complexity" evidence="1">
    <location>
        <begin position="196"/>
        <end position="210"/>
    </location>
</feature>
<name>A0ABT4S8M2_9ACTN</name>
<protein>
    <recommendedName>
        <fullName evidence="4">DUF3618 domain-containing protein</fullName>
    </recommendedName>
</protein>
<evidence type="ECO:0000313" key="2">
    <source>
        <dbReference type="EMBL" id="MDA0633520.1"/>
    </source>
</evidence>